<accession>A0ACC7P3D6</accession>
<evidence type="ECO:0000313" key="2">
    <source>
        <dbReference type="Proteomes" id="UP001631969"/>
    </source>
</evidence>
<gene>
    <name evidence="1" type="ORF">ACI1P1_24635</name>
</gene>
<keyword evidence="2" id="KW-1185">Reference proteome</keyword>
<reference evidence="1" key="1">
    <citation type="submission" date="2024-12" db="EMBL/GenBank/DDBJ databases">
        <authorList>
            <person name="Wu N."/>
        </authorList>
    </citation>
    <scope>NUCLEOTIDE SEQUENCE</scope>
    <source>
        <strain evidence="1">P15</strain>
    </source>
</reference>
<evidence type="ECO:0000313" key="1">
    <source>
        <dbReference type="EMBL" id="MFM9331488.1"/>
    </source>
</evidence>
<dbReference type="Proteomes" id="UP001631969">
    <property type="component" value="Unassembled WGS sequence"/>
</dbReference>
<name>A0ACC7P3D6_9BACL</name>
<sequence length="129" mass="15111">MHKIVLFDGDCNFCDHSVQFIIKRDPKGHFKFTSIQSDTGKKMLNQLNVPEDTNSFILIANNKTYSKSSAALQICKELKGLWKIFYFLLIVPRPIRDLFYGILANNRYKWFGKKESCMLPSPEIRERFL</sequence>
<protein>
    <submittedName>
        <fullName evidence="1">Thiol-disulfide oxidoreductase DCC family protein</fullName>
    </submittedName>
</protein>
<dbReference type="EMBL" id="JBJURJ010000019">
    <property type="protein sequence ID" value="MFM9331488.1"/>
    <property type="molecule type" value="Genomic_DNA"/>
</dbReference>
<comment type="caution">
    <text evidence="1">The sequence shown here is derived from an EMBL/GenBank/DDBJ whole genome shotgun (WGS) entry which is preliminary data.</text>
</comment>
<proteinExistence type="predicted"/>
<organism evidence="1 2">
    <name type="scientific">Paenibacillus mesotrionivorans</name>
    <dbReference type="NCBI Taxonomy" id="3160968"/>
    <lineage>
        <taxon>Bacteria</taxon>
        <taxon>Bacillati</taxon>
        <taxon>Bacillota</taxon>
        <taxon>Bacilli</taxon>
        <taxon>Bacillales</taxon>
        <taxon>Paenibacillaceae</taxon>
        <taxon>Paenibacillus</taxon>
    </lineage>
</organism>